<reference evidence="6" key="2">
    <citation type="submission" date="2021-01" db="UniProtKB">
        <authorList>
            <consortium name="EnsemblMetazoa"/>
        </authorList>
    </citation>
    <scope>IDENTIFICATION</scope>
</reference>
<evidence type="ECO:0000259" key="5">
    <source>
        <dbReference type="PROSITE" id="PS50923"/>
    </source>
</evidence>
<feature type="domain" description="Sushi" evidence="5">
    <location>
        <begin position="172"/>
        <end position="236"/>
    </location>
</feature>
<dbReference type="Proteomes" id="UP000007110">
    <property type="component" value="Unassembled WGS sequence"/>
</dbReference>
<proteinExistence type="predicted"/>
<dbReference type="SMART" id="SM00032">
    <property type="entry name" value="CCP"/>
    <property type="match status" value="7"/>
</dbReference>
<keyword evidence="3" id="KW-0768">Sushi</keyword>
<feature type="disulfide bond" evidence="3">
    <location>
        <begin position="207"/>
        <end position="234"/>
    </location>
</feature>
<keyword evidence="1" id="KW-0677">Repeat</keyword>
<feature type="domain" description="Sushi" evidence="5">
    <location>
        <begin position="560"/>
        <end position="622"/>
    </location>
</feature>
<keyword evidence="2 3" id="KW-1015">Disulfide bond</keyword>
<dbReference type="PROSITE" id="PS50825">
    <property type="entry name" value="HYR"/>
    <property type="match status" value="2"/>
</dbReference>
<dbReference type="RefSeq" id="XP_030846788.1">
    <property type="nucleotide sequence ID" value="XM_030990928.1"/>
</dbReference>
<sequence length="694" mass="75534">MLRECRRSDQNEQLLGQWSGEEAYCEVFDSCPPSQIIYADELEDTAVVTWVEPTASDNSGETVIPVQTQGYPSGSRFSQNYHVIKYTVSDSSGLSSTCTFTFTVQVLECPVLDAPDNGDYVGGQPCQRSYGSSCYFMCNAGYFIDNNVLRCEAQPGSEEALWMGTPPTCTVETCEVPPLDNGMQYVINTTCTEQSQLELGEECEFECGNGFNLHGSEILTCGIDGEWQQQAPVCEVVTCINSDIPKPLHGIKSGCPYDDEKYGTVCRFTCDIGYLPSGSVPRTCLDDGDGNGVWSGGPVSCTGENKVLGIASSLDSRLFYCGRWTCNPLEVPVNGFIESCRLGGEETDVSTKQDYGTTCNVLCNSGYTAQGATSRRCLADEGWDGIAQSCLDLTPPVLNCPPDRVIFALAGQSKAELHWEDWEPVKAIDGSIQITATLVSIDSVPVSGNNRPAFSDEGSHIISYRATDMAGFMATCSFEVEVKVTRCAPLYPPSNGDVTLYLGQGSCEGGAVYGSGCLIKCDKGYIISDGNLTTERYCLRMSDTTTVGYWNGTQPECDAVTCAVPDIMNGHVTGCPPIEAQYQDQCEFECDDGYRSSTTDKVILRSCQANATWGNIELLCDIIVSCPANISLKYGSVTPDICTKPDPVPFDTECNFQCESGFRMYGPYSQICTSDGSWNNQRSVRCEGKYWVYE</sequence>
<dbReference type="OrthoDB" id="406096at2759"/>
<dbReference type="InterPro" id="IPR000436">
    <property type="entry name" value="Sushi_SCR_CCP_dom"/>
</dbReference>
<dbReference type="SUPFAM" id="SSF57535">
    <property type="entry name" value="Complement control module/SCR domain"/>
    <property type="match status" value="7"/>
</dbReference>
<feature type="disulfide bond" evidence="3">
    <location>
        <begin position="363"/>
        <end position="390"/>
    </location>
</feature>
<dbReference type="InParanoid" id="A0A7M7T1F8"/>
<dbReference type="Gene3D" id="2.10.70.10">
    <property type="entry name" value="Complement Module, domain 1"/>
    <property type="match status" value="7"/>
</dbReference>
<dbReference type="FunFam" id="2.10.70.10:FF:000136">
    <property type="entry name" value="Predicted protein"/>
    <property type="match status" value="2"/>
</dbReference>
<organism evidence="6 7">
    <name type="scientific">Strongylocentrotus purpuratus</name>
    <name type="common">Purple sea urchin</name>
    <dbReference type="NCBI Taxonomy" id="7668"/>
    <lineage>
        <taxon>Eukaryota</taxon>
        <taxon>Metazoa</taxon>
        <taxon>Echinodermata</taxon>
        <taxon>Eleutherozoa</taxon>
        <taxon>Echinozoa</taxon>
        <taxon>Echinoidea</taxon>
        <taxon>Euechinoidea</taxon>
        <taxon>Echinacea</taxon>
        <taxon>Camarodonta</taxon>
        <taxon>Echinidea</taxon>
        <taxon>Strongylocentrotidae</taxon>
        <taxon>Strongylocentrotus</taxon>
    </lineage>
</organism>
<dbReference type="PANTHER" id="PTHR46343:SF2">
    <property type="entry name" value="SUSHI_VON WILLEBRAND FACTOR TYPE A_EGF_PENTRAXIN DOMAIN-CONTAINING 1"/>
    <property type="match status" value="1"/>
</dbReference>
<comment type="caution">
    <text evidence="3">Lacks conserved residue(s) required for the propagation of feature annotation.</text>
</comment>
<dbReference type="EnsemblMetazoa" id="XM_030990928">
    <property type="protein sequence ID" value="XP_030846788"/>
    <property type="gene ID" value="LOC105439468"/>
</dbReference>
<protein>
    <recommendedName>
        <fullName evidence="8">Sushi/von Willebrand factor type A/EGF/pentraxin domain-containing 1</fullName>
    </recommendedName>
</protein>
<accession>A0A7M7T1F8</accession>
<dbReference type="PANTHER" id="PTHR46343">
    <property type="entry name" value="HYR DOMAIN-CONTAINING PROTEIN"/>
    <property type="match status" value="1"/>
</dbReference>
<dbReference type="InterPro" id="IPR003410">
    <property type="entry name" value="HYR_dom"/>
</dbReference>
<dbReference type="FunFam" id="2.10.70.10:FF:000202">
    <property type="entry name" value="Uncharacterized protein"/>
    <property type="match status" value="1"/>
</dbReference>
<dbReference type="FunFam" id="2.10.70.10:FF:000148">
    <property type="entry name" value="Neurogenic locus notch, putative"/>
    <property type="match status" value="1"/>
</dbReference>
<keyword evidence="7" id="KW-1185">Reference proteome</keyword>
<feature type="domain" description="Sushi" evidence="5">
    <location>
        <begin position="237"/>
        <end position="303"/>
    </location>
</feature>
<evidence type="ECO:0000313" key="7">
    <source>
        <dbReference type="Proteomes" id="UP000007110"/>
    </source>
</evidence>
<feature type="domain" description="Sushi" evidence="5">
    <location>
        <begin position="624"/>
        <end position="688"/>
    </location>
</feature>
<dbReference type="GeneID" id="105439468"/>
<dbReference type="AlphaFoldDB" id="A0A7M7T1F8"/>
<feature type="domain" description="Sushi" evidence="5">
    <location>
        <begin position="338"/>
        <end position="392"/>
    </location>
</feature>
<evidence type="ECO:0000259" key="4">
    <source>
        <dbReference type="PROSITE" id="PS50825"/>
    </source>
</evidence>
<dbReference type="PROSITE" id="PS50923">
    <property type="entry name" value="SUSHI"/>
    <property type="match status" value="6"/>
</dbReference>
<dbReference type="FunFam" id="2.10.70.10:FF:000186">
    <property type="entry name" value="Uncharacterized protein"/>
    <property type="match status" value="1"/>
</dbReference>
<dbReference type="InterPro" id="IPR035976">
    <property type="entry name" value="Sushi/SCR/CCP_sf"/>
</dbReference>
<evidence type="ECO:0000256" key="2">
    <source>
        <dbReference type="ARBA" id="ARBA00023157"/>
    </source>
</evidence>
<name>A0A7M7T1F8_STRPU</name>
<dbReference type="KEGG" id="spu:105439468"/>
<dbReference type="Pfam" id="PF02494">
    <property type="entry name" value="HYR"/>
    <property type="match status" value="2"/>
</dbReference>
<evidence type="ECO:0008006" key="8">
    <source>
        <dbReference type="Google" id="ProtNLM"/>
    </source>
</evidence>
<feature type="domain" description="Sushi" evidence="5">
    <location>
        <begin position="107"/>
        <end position="171"/>
    </location>
</feature>
<feature type="domain" description="HYR" evidence="4">
    <location>
        <begin position="391"/>
        <end position="484"/>
    </location>
</feature>
<dbReference type="CDD" id="cd00033">
    <property type="entry name" value="CCP"/>
    <property type="match status" value="5"/>
</dbReference>
<evidence type="ECO:0000256" key="1">
    <source>
        <dbReference type="ARBA" id="ARBA00022737"/>
    </source>
</evidence>
<evidence type="ECO:0000256" key="3">
    <source>
        <dbReference type="PROSITE-ProRule" id="PRU00302"/>
    </source>
</evidence>
<feature type="domain" description="HYR" evidence="4">
    <location>
        <begin position="21"/>
        <end position="106"/>
    </location>
</feature>
<evidence type="ECO:0000313" key="6">
    <source>
        <dbReference type="EnsemblMetazoa" id="XP_030846788"/>
    </source>
</evidence>
<reference evidence="7" key="1">
    <citation type="submission" date="2015-02" db="EMBL/GenBank/DDBJ databases">
        <title>Genome sequencing for Strongylocentrotus purpuratus.</title>
        <authorList>
            <person name="Murali S."/>
            <person name="Liu Y."/>
            <person name="Vee V."/>
            <person name="English A."/>
            <person name="Wang M."/>
            <person name="Skinner E."/>
            <person name="Han Y."/>
            <person name="Muzny D.M."/>
            <person name="Worley K.C."/>
            <person name="Gibbs R.A."/>
        </authorList>
    </citation>
    <scope>NUCLEOTIDE SEQUENCE</scope>
</reference>
<dbReference type="InterPro" id="IPR043555">
    <property type="entry name" value="SRPX-like"/>
</dbReference>
<dbReference type="Pfam" id="PF00084">
    <property type="entry name" value="Sushi"/>
    <property type="match status" value="6"/>
</dbReference>